<dbReference type="Proteomes" id="UP000597138">
    <property type="component" value="Unassembled WGS sequence"/>
</dbReference>
<comment type="caution">
    <text evidence="1">The sequence shown here is derived from an EMBL/GenBank/DDBJ whole genome shotgun (WGS) entry which is preliminary data.</text>
</comment>
<name>A0ABQ1RTL8_9BURK</name>
<evidence type="ECO:0000313" key="1">
    <source>
        <dbReference type="EMBL" id="GGD80331.1"/>
    </source>
</evidence>
<protein>
    <submittedName>
        <fullName evidence="1">Uncharacterized protein</fullName>
    </submittedName>
</protein>
<keyword evidence="2" id="KW-1185">Reference proteome</keyword>
<accession>A0ABQ1RTL8</accession>
<dbReference type="EMBL" id="BMEG01000006">
    <property type="protein sequence ID" value="GGD80331.1"/>
    <property type="molecule type" value="Genomic_DNA"/>
</dbReference>
<reference evidence="2" key="1">
    <citation type="journal article" date="2019" name="Int. J. Syst. Evol. Microbiol.">
        <title>The Global Catalogue of Microorganisms (GCM) 10K type strain sequencing project: providing services to taxonomists for standard genome sequencing and annotation.</title>
        <authorList>
            <consortium name="The Broad Institute Genomics Platform"/>
            <consortium name="The Broad Institute Genome Sequencing Center for Infectious Disease"/>
            <person name="Wu L."/>
            <person name="Ma J."/>
        </authorList>
    </citation>
    <scope>NUCLEOTIDE SEQUENCE [LARGE SCALE GENOMIC DNA]</scope>
    <source>
        <strain evidence="2">CGMCC 1.11013</strain>
    </source>
</reference>
<gene>
    <name evidence="1" type="ORF">GCM10010985_38570</name>
</gene>
<evidence type="ECO:0000313" key="2">
    <source>
        <dbReference type="Proteomes" id="UP000597138"/>
    </source>
</evidence>
<sequence length="98" mass="10142">MPSLASPVPASDACVAFGAAKAEGVRTAASHAIIVTTNEKPNLSVIQTNGRTAGLERTFGRAPAPPPRPFRFISIVSMTNSELVFAGLSSKLSVFLTA</sequence>
<organism evidence="1 2">
    <name type="scientific">Caballeronia grimmiae</name>
    <dbReference type="NCBI Taxonomy" id="1071679"/>
    <lineage>
        <taxon>Bacteria</taxon>
        <taxon>Pseudomonadati</taxon>
        <taxon>Pseudomonadota</taxon>
        <taxon>Betaproteobacteria</taxon>
        <taxon>Burkholderiales</taxon>
        <taxon>Burkholderiaceae</taxon>
        <taxon>Caballeronia</taxon>
    </lineage>
</organism>
<proteinExistence type="predicted"/>